<protein>
    <submittedName>
        <fullName evidence="2">Uncharacterized protein</fullName>
    </submittedName>
</protein>
<dbReference type="EMBL" id="NBSK02000006">
    <property type="protein sequence ID" value="KAJ0201624.1"/>
    <property type="molecule type" value="Genomic_DNA"/>
</dbReference>
<feature type="region of interest" description="Disordered" evidence="1">
    <location>
        <begin position="134"/>
        <end position="161"/>
    </location>
</feature>
<comment type="caution">
    <text evidence="2">The sequence shown here is derived from an EMBL/GenBank/DDBJ whole genome shotgun (WGS) entry which is preliminary data.</text>
</comment>
<reference evidence="2 3" key="1">
    <citation type="journal article" date="2017" name="Nat. Commun.">
        <title>Genome assembly with in vitro proximity ligation data and whole-genome triplication in lettuce.</title>
        <authorList>
            <person name="Reyes-Chin-Wo S."/>
            <person name="Wang Z."/>
            <person name="Yang X."/>
            <person name="Kozik A."/>
            <person name="Arikit S."/>
            <person name="Song C."/>
            <person name="Xia L."/>
            <person name="Froenicke L."/>
            <person name="Lavelle D.O."/>
            <person name="Truco M.J."/>
            <person name="Xia R."/>
            <person name="Zhu S."/>
            <person name="Xu C."/>
            <person name="Xu H."/>
            <person name="Xu X."/>
            <person name="Cox K."/>
            <person name="Korf I."/>
            <person name="Meyers B.C."/>
            <person name="Michelmore R.W."/>
        </authorList>
    </citation>
    <scope>NUCLEOTIDE SEQUENCE [LARGE SCALE GENOMIC DNA]</scope>
    <source>
        <strain evidence="3">cv. Salinas</strain>
        <tissue evidence="2">Seedlings</tissue>
    </source>
</reference>
<name>A0A9R1X7I4_LACSA</name>
<evidence type="ECO:0000313" key="2">
    <source>
        <dbReference type="EMBL" id="KAJ0201624.1"/>
    </source>
</evidence>
<accession>A0A9R1X7I4</accession>
<dbReference type="PANTHER" id="PTHR47592:SF30">
    <property type="entry name" value="CCHC-TYPE DOMAIN-CONTAINING PROTEIN"/>
    <property type="match status" value="1"/>
</dbReference>
<proteinExistence type="predicted"/>
<evidence type="ECO:0000256" key="1">
    <source>
        <dbReference type="SAM" id="MobiDB-lite"/>
    </source>
</evidence>
<sequence length="328" mass="37409">MNQEFSKLDRCDGQNYTRWADKVNFMLHVLKLAYVLDPKLALIHADPIPEAGKTVDPTIISDLEKQRDLYKKSEELYVGHIKNSLSDRLYDLRAGPVAHAVEQVTDMVESVDLGEIFMISSLAREICARGCDEGSASRPSVERNGASVSVARNTSTKSLTHSMKRMESNMRELHYILPNRMVWLKERIKPFVRWSTVCIVVESKDMEFFEDKFYRDDENSSHTTLTNTSREILSPPPIVEEPMRITRARIAKSVGDGFYSYLVEGTQKKVTREVIFAINLNDDPKTFTEAMTSTYAPLWKEAINDEMDSIMGNGTWELADLPKGRRSI</sequence>
<dbReference type="PANTHER" id="PTHR47592">
    <property type="entry name" value="PBF68 PROTEIN"/>
    <property type="match status" value="1"/>
</dbReference>
<feature type="compositionally biased region" description="Polar residues" evidence="1">
    <location>
        <begin position="146"/>
        <end position="161"/>
    </location>
</feature>
<organism evidence="2 3">
    <name type="scientific">Lactuca sativa</name>
    <name type="common">Garden lettuce</name>
    <dbReference type="NCBI Taxonomy" id="4236"/>
    <lineage>
        <taxon>Eukaryota</taxon>
        <taxon>Viridiplantae</taxon>
        <taxon>Streptophyta</taxon>
        <taxon>Embryophyta</taxon>
        <taxon>Tracheophyta</taxon>
        <taxon>Spermatophyta</taxon>
        <taxon>Magnoliopsida</taxon>
        <taxon>eudicotyledons</taxon>
        <taxon>Gunneridae</taxon>
        <taxon>Pentapetalae</taxon>
        <taxon>asterids</taxon>
        <taxon>campanulids</taxon>
        <taxon>Asterales</taxon>
        <taxon>Asteraceae</taxon>
        <taxon>Cichorioideae</taxon>
        <taxon>Cichorieae</taxon>
        <taxon>Lactucinae</taxon>
        <taxon>Lactuca</taxon>
    </lineage>
</organism>
<evidence type="ECO:0000313" key="3">
    <source>
        <dbReference type="Proteomes" id="UP000235145"/>
    </source>
</evidence>
<keyword evidence="3" id="KW-1185">Reference proteome</keyword>
<dbReference type="AlphaFoldDB" id="A0A9R1X7I4"/>
<dbReference type="Proteomes" id="UP000235145">
    <property type="component" value="Unassembled WGS sequence"/>
</dbReference>
<gene>
    <name evidence="2" type="ORF">LSAT_V11C600311460</name>
</gene>